<feature type="compositionally biased region" description="Polar residues" evidence="1">
    <location>
        <begin position="395"/>
        <end position="405"/>
    </location>
</feature>
<organism evidence="2 3">
    <name type="scientific">Drechslerella dactyloides</name>
    <name type="common">Nematode-trapping fungus</name>
    <name type="synonym">Arthrobotrys dactyloides</name>
    <dbReference type="NCBI Taxonomy" id="74499"/>
    <lineage>
        <taxon>Eukaryota</taxon>
        <taxon>Fungi</taxon>
        <taxon>Dikarya</taxon>
        <taxon>Ascomycota</taxon>
        <taxon>Pezizomycotina</taxon>
        <taxon>Orbiliomycetes</taxon>
        <taxon>Orbiliales</taxon>
        <taxon>Orbiliaceae</taxon>
        <taxon>Drechslerella</taxon>
    </lineage>
</organism>
<evidence type="ECO:0000313" key="2">
    <source>
        <dbReference type="EMBL" id="KAJ6263842.1"/>
    </source>
</evidence>
<dbReference type="EMBL" id="JAQGDS010000002">
    <property type="protein sequence ID" value="KAJ6263842.1"/>
    <property type="molecule type" value="Genomic_DNA"/>
</dbReference>
<evidence type="ECO:0000256" key="1">
    <source>
        <dbReference type="SAM" id="MobiDB-lite"/>
    </source>
</evidence>
<accession>A0AAD6NMP4</accession>
<feature type="region of interest" description="Disordered" evidence="1">
    <location>
        <begin position="305"/>
        <end position="330"/>
    </location>
</feature>
<name>A0AAD6NMP4_DREDA</name>
<feature type="compositionally biased region" description="Low complexity" evidence="1">
    <location>
        <begin position="364"/>
        <end position="375"/>
    </location>
</feature>
<dbReference type="AlphaFoldDB" id="A0AAD6NMP4"/>
<reference evidence="2" key="1">
    <citation type="submission" date="2023-01" db="EMBL/GenBank/DDBJ databases">
        <title>The chitinases involved in constricting ring structure development in the nematode-trapping fungus Drechslerella dactyloides.</title>
        <authorList>
            <person name="Wang R."/>
            <person name="Zhang L."/>
            <person name="Tang P."/>
            <person name="Li S."/>
            <person name="Liang L."/>
        </authorList>
    </citation>
    <scope>NUCLEOTIDE SEQUENCE</scope>
    <source>
        <strain evidence="2">YMF1.00031</strain>
    </source>
</reference>
<keyword evidence="3" id="KW-1185">Reference proteome</keyword>
<protein>
    <submittedName>
        <fullName evidence="2">Uncharacterized protein</fullName>
    </submittedName>
</protein>
<feature type="region of interest" description="Disordered" evidence="1">
    <location>
        <begin position="392"/>
        <end position="414"/>
    </location>
</feature>
<proteinExistence type="predicted"/>
<feature type="region of interest" description="Disordered" evidence="1">
    <location>
        <begin position="355"/>
        <end position="375"/>
    </location>
</feature>
<comment type="caution">
    <text evidence="2">The sequence shown here is derived from an EMBL/GenBank/DDBJ whole genome shotgun (WGS) entry which is preliminary data.</text>
</comment>
<gene>
    <name evidence="2" type="ORF">Dda_2414</name>
</gene>
<evidence type="ECO:0000313" key="3">
    <source>
        <dbReference type="Proteomes" id="UP001221413"/>
    </source>
</evidence>
<dbReference type="Proteomes" id="UP001221413">
    <property type="component" value="Unassembled WGS sequence"/>
</dbReference>
<feature type="compositionally biased region" description="Low complexity" evidence="1">
    <location>
        <begin position="219"/>
        <end position="228"/>
    </location>
</feature>
<sequence length="465" mass="51786">MSFDGSAYEGSSLWRWPTLQWRMFPGRPPALVYPMQPALNNCNPNLRPIPPPQPMAPLDISPTTAGMLIRAIEDYEFTMHSLRRSIAPDVPPCLDDIASLNYHLAGLLKSLRSILPPEHRSESGPFGELLTELTRSLEILKTIKPPWRSGNASSFTTSMQYKCILESSNMRLKKFKDMIHGYTFPPFPPAPENDDISSMLILDTVRHIPQPAESRRVTAENSSSNASSGTKSITPAFVSLWNRILPFGFTATPPETAPSQPIAVHEPQRLPIRIPTPPPTLPIPISTIPSDPALKAATDWYRQHIKGQPKRSPERRPRRGQLPQQAPVRPILYRQRTRDPKERAAHIRRMKEANELAERAGEHANQQAAQSSGSSNAVVSYRVAHQAAREALGKTSVQPASWQTVKENDHETEQPNNQQFLNLEAQLPDATRLVRIENVAHIAATTAMDAASPSYRKRPKSSAVA</sequence>
<feature type="region of interest" description="Disordered" evidence="1">
    <location>
        <begin position="211"/>
        <end position="230"/>
    </location>
</feature>